<evidence type="ECO:0000313" key="4">
    <source>
        <dbReference type="Proteomes" id="UP000254060"/>
    </source>
</evidence>
<dbReference type="InterPro" id="IPR018357">
    <property type="entry name" value="Hexapep_transf_CS"/>
</dbReference>
<sequence length="160" mass="17949">MRKTERFRLDGPNPLWQMYRTIRFLRVFKNTTVVLVGRFFPSVKAKRWLYRTFLGMRIGPYSALALMVTPDVMFPERISIGRNTVVGFNTTILCHEYLVDEYRIGDVSIGDDVLIGANVTILPGVTIGDRAVVGAGAVVHRDVLPGEHVIGAKLQTVDTK</sequence>
<dbReference type="SUPFAM" id="SSF51161">
    <property type="entry name" value="Trimeric LpxA-like enzymes"/>
    <property type="match status" value="1"/>
</dbReference>
<dbReference type="InterPro" id="IPR001451">
    <property type="entry name" value="Hexapep"/>
</dbReference>
<dbReference type="OrthoDB" id="9801697at2"/>
<dbReference type="CDD" id="cd04647">
    <property type="entry name" value="LbH_MAT_like"/>
    <property type="match status" value="1"/>
</dbReference>
<proteinExistence type="predicted"/>
<dbReference type="Pfam" id="PF00132">
    <property type="entry name" value="Hexapep"/>
    <property type="match status" value="1"/>
</dbReference>
<organism evidence="3 4">
    <name type="scientific">Exiguobacterium aurantiacum</name>
    <dbReference type="NCBI Taxonomy" id="33987"/>
    <lineage>
        <taxon>Bacteria</taxon>
        <taxon>Bacillati</taxon>
        <taxon>Bacillota</taxon>
        <taxon>Bacilli</taxon>
        <taxon>Bacillales</taxon>
        <taxon>Bacillales Family XII. Incertae Sedis</taxon>
        <taxon>Exiguobacterium</taxon>
    </lineage>
</organism>
<dbReference type="EMBL" id="UGGP01000001">
    <property type="protein sequence ID" value="STO07550.1"/>
    <property type="molecule type" value="Genomic_DNA"/>
</dbReference>
<reference evidence="3 4" key="1">
    <citation type="submission" date="2018-06" db="EMBL/GenBank/DDBJ databases">
        <authorList>
            <consortium name="Pathogen Informatics"/>
            <person name="Doyle S."/>
        </authorList>
    </citation>
    <scope>NUCLEOTIDE SEQUENCE [LARGE SCALE GENOMIC DNA]</scope>
    <source>
        <strain evidence="3 4">NCTC13163</strain>
    </source>
</reference>
<dbReference type="STRING" id="1397694.GCA_000702585_01412"/>
<protein>
    <submittedName>
        <fullName evidence="3">Acetyltransferase SA2342</fullName>
        <ecNumber evidence="3">2.3.1.-</ecNumber>
    </submittedName>
</protein>
<dbReference type="Gene3D" id="2.160.10.10">
    <property type="entry name" value="Hexapeptide repeat proteins"/>
    <property type="match status" value="1"/>
</dbReference>
<dbReference type="EC" id="2.3.1.-" evidence="3"/>
<accession>A0A377FRV5</accession>
<dbReference type="InterPro" id="IPR050179">
    <property type="entry name" value="Trans_hexapeptide_repeat"/>
</dbReference>
<dbReference type="AlphaFoldDB" id="A0A377FRV5"/>
<keyword evidence="2" id="KW-0677">Repeat</keyword>
<evidence type="ECO:0000313" key="3">
    <source>
        <dbReference type="EMBL" id="STO07550.1"/>
    </source>
</evidence>
<dbReference type="PANTHER" id="PTHR43300:SF6">
    <property type="entry name" value="ACETYLTRANSFERASE YVOF-RELATED"/>
    <property type="match status" value="1"/>
</dbReference>
<dbReference type="InterPro" id="IPR011004">
    <property type="entry name" value="Trimer_LpxA-like_sf"/>
</dbReference>
<dbReference type="RefSeq" id="WP_024370432.1">
    <property type="nucleotide sequence ID" value="NZ_UGGP01000001.1"/>
</dbReference>
<dbReference type="PANTHER" id="PTHR43300">
    <property type="entry name" value="ACETYLTRANSFERASE"/>
    <property type="match status" value="1"/>
</dbReference>
<evidence type="ECO:0000256" key="1">
    <source>
        <dbReference type="ARBA" id="ARBA00022679"/>
    </source>
</evidence>
<name>A0A377FRV5_9BACL</name>
<dbReference type="PROSITE" id="PS00101">
    <property type="entry name" value="HEXAPEP_TRANSFERASES"/>
    <property type="match status" value="1"/>
</dbReference>
<keyword evidence="1 3" id="KW-0808">Transferase</keyword>
<gene>
    <name evidence="3" type="ORF">NCTC13163_00898</name>
</gene>
<dbReference type="Proteomes" id="UP000254060">
    <property type="component" value="Unassembled WGS sequence"/>
</dbReference>
<evidence type="ECO:0000256" key="2">
    <source>
        <dbReference type="ARBA" id="ARBA00022737"/>
    </source>
</evidence>
<dbReference type="GO" id="GO:0016746">
    <property type="term" value="F:acyltransferase activity"/>
    <property type="evidence" value="ECO:0007669"/>
    <property type="project" value="UniProtKB-KW"/>
</dbReference>
<keyword evidence="3" id="KW-0012">Acyltransferase</keyword>